<dbReference type="PANTHER" id="PTHR10762:SF2">
    <property type="entry name" value="2-(3-AMINO-3-CARBOXYPROPYL)HISTIDINE SYNTHASE SUBUNIT 2"/>
    <property type="match status" value="1"/>
</dbReference>
<dbReference type="Gene3D" id="3.40.50.11840">
    <property type="entry name" value="Diphthamide synthesis DPH1/DPH2 domain 1"/>
    <property type="match status" value="1"/>
</dbReference>
<dbReference type="FunFam" id="3.40.50.11840:FF:000002">
    <property type="entry name" value="2-(3-amino-3-carboxypropyl)histidine synthase subunit 2"/>
    <property type="match status" value="1"/>
</dbReference>
<evidence type="ECO:0000313" key="15">
    <source>
        <dbReference type="EMBL" id="KAK3900665.1"/>
    </source>
</evidence>
<evidence type="ECO:0000259" key="14">
    <source>
        <dbReference type="PROSITE" id="PS50850"/>
    </source>
</evidence>
<proteinExistence type="inferred from homology"/>
<evidence type="ECO:0000256" key="2">
    <source>
        <dbReference type="ARBA" id="ARBA00004141"/>
    </source>
</evidence>
<comment type="similarity">
    <text evidence="4 11">Belongs to the DPH1/DPH2 family. DPH2 subfamily.</text>
</comment>
<dbReference type="FunFam" id="3.40.50.11860:FF:000001">
    <property type="entry name" value="2-(3-amino-3-carboxypropyl)histidine synthase subunit 2"/>
    <property type="match status" value="1"/>
</dbReference>
<reference evidence="15" key="2">
    <citation type="submission" date="2023-05" db="EMBL/GenBank/DDBJ databases">
        <authorList>
            <consortium name="Lawrence Berkeley National Laboratory"/>
            <person name="Steindorff A."/>
            <person name="Hensen N."/>
            <person name="Bonometti L."/>
            <person name="Westerberg I."/>
            <person name="Brannstrom I.O."/>
            <person name="Guillou S."/>
            <person name="Cros-Aarteil S."/>
            <person name="Calhoun S."/>
            <person name="Haridas S."/>
            <person name="Kuo A."/>
            <person name="Mondo S."/>
            <person name="Pangilinan J."/>
            <person name="Riley R."/>
            <person name="Labutti K."/>
            <person name="Andreopoulos B."/>
            <person name="Lipzen A."/>
            <person name="Chen C."/>
            <person name="Yanf M."/>
            <person name="Daum C."/>
            <person name="Ng V."/>
            <person name="Clum A."/>
            <person name="Ohm R."/>
            <person name="Martin F."/>
            <person name="Silar P."/>
            <person name="Natvig D."/>
            <person name="Lalanne C."/>
            <person name="Gautier V."/>
            <person name="Ament-Velasquez S.L."/>
            <person name="Kruys A."/>
            <person name="Hutchinson M.I."/>
            <person name="Powell A.J."/>
            <person name="Barry K."/>
            <person name="Miller A.N."/>
            <person name="Grigoriev I.V."/>
            <person name="Debuchy R."/>
            <person name="Gladieux P."/>
            <person name="Thoren M.H."/>
            <person name="Johannesson H."/>
        </authorList>
    </citation>
    <scope>NUCLEOTIDE SEQUENCE</scope>
    <source>
        <strain evidence="15">CBS 103.79</strain>
    </source>
</reference>
<feature type="transmembrane region" description="Helical" evidence="13">
    <location>
        <begin position="214"/>
        <end position="236"/>
    </location>
</feature>
<evidence type="ECO:0000256" key="11">
    <source>
        <dbReference type="RuleBase" id="RU364133"/>
    </source>
</evidence>
<reference evidence="15" key="1">
    <citation type="journal article" date="2023" name="Mol. Phylogenet. Evol.">
        <title>Genome-scale phylogeny and comparative genomics of the fungal order Sordariales.</title>
        <authorList>
            <person name="Hensen N."/>
            <person name="Bonometti L."/>
            <person name="Westerberg I."/>
            <person name="Brannstrom I.O."/>
            <person name="Guillou S."/>
            <person name="Cros-Aarteil S."/>
            <person name="Calhoun S."/>
            <person name="Haridas S."/>
            <person name="Kuo A."/>
            <person name="Mondo S."/>
            <person name="Pangilinan J."/>
            <person name="Riley R."/>
            <person name="LaButti K."/>
            <person name="Andreopoulos B."/>
            <person name="Lipzen A."/>
            <person name="Chen C."/>
            <person name="Yan M."/>
            <person name="Daum C."/>
            <person name="Ng V."/>
            <person name="Clum A."/>
            <person name="Steindorff A."/>
            <person name="Ohm R.A."/>
            <person name="Martin F."/>
            <person name="Silar P."/>
            <person name="Natvig D.O."/>
            <person name="Lalanne C."/>
            <person name="Gautier V."/>
            <person name="Ament-Velasquez S.L."/>
            <person name="Kruys A."/>
            <person name="Hutchinson M.I."/>
            <person name="Powell A.J."/>
            <person name="Barry K."/>
            <person name="Miller A.N."/>
            <person name="Grigoriev I.V."/>
            <person name="Debuchy R."/>
            <person name="Gladieux P."/>
            <person name="Hiltunen Thoren M."/>
            <person name="Johannesson H."/>
        </authorList>
    </citation>
    <scope>NUCLEOTIDE SEQUENCE</scope>
    <source>
        <strain evidence="15">CBS 103.79</strain>
    </source>
</reference>
<feature type="transmembrane region" description="Helical" evidence="13">
    <location>
        <begin position="149"/>
        <end position="172"/>
    </location>
</feature>
<dbReference type="PROSITE" id="PS50850">
    <property type="entry name" value="MFS"/>
    <property type="match status" value="1"/>
</dbReference>
<evidence type="ECO:0000256" key="9">
    <source>
        <dbReference type="ARBA" id="ARBA00034128"/>
    </source>
</evidence>
<comment type="subunit">
    <text evidence="9">Component of the 2-(3-amino-3-carboxypropyl)histidine synthase complex composed of DPH1, DPH2, DPH3 and a NADH-dependent reductase, predominantly CBR1.</text>
</comment>
<feature type="region of interest" description="Disordered" evidence="12">
    <location>
        <begin position="840"/>
        <end position="915"/>
    </location>
</feature>
<name>A0AAN6RRU2_9PEZI</name>
<dbReference type="GO" id="GO:0005737">
    <property type="term" value="C:cytoplasm"/>
    <property type="evidence" value="ECO:0007669"/>
    <property type="project" value="UniProtKB-SubCell"/>
</dbReference>
<feature type="transmembrane region" description="Helical" evidence="13">
    <location>
        <begin position="330"/>
        <end position="351"/>
    </location>
</feature>
<keyword evidence="11" id="KW-0963">Cytoplasm</keyword>
<dbReference type="GO" id="GO:0017183">
    <property type="term" value="P:protein histidyl modification to diphthamide"/>
    <property type="evidence" value="ECO:0007669"/>
    <property type="project" value="InterPro"/>
</dbReference>
<dbReference type="NCBIfam" id="TIGR00272">
    <property type="entry name" value="DPH2"/>
    <property type="match status" value="1"/>
</dbReference>
<feature type="transmembrane region" description="Helical" evidence="13">
    <location>
        <begin position="267"/>
        <end position="293"/>
    </location>
</feature>
<dbReference type="InterPro" id="IPR020846">
    <property type="entry name" value="MFS_dom"/>
</dbReference>
<comment type="caution">
    <text evidence="15">The sequence shown here is derived from an EMBL/GenBank/DDBJ whole genome shotgun (WGS) entry which is preliminary data.</text>
</comment>
<keyword evidence="6 11" id="KW-0479">Metal-binding</keyword>
<comment type="subcellular location">
    <subcellularLocation>
        <location evidence="11">Cytoplasm</location>
    </subcellularLocation>
    <subcellularLocation>
        <location evidence="2">Membrane</location>
        <topology evidence="2">Multi-pass membrane protein</topology>
    </subcellularLocation>
</comment>
<feature type="domain" description="Major facilitator superfamily (MFS) profile" evidence="14">
    <location>
        <begin position="56"/>
        <end position="449"/>
    </location>
</feature>
<dbReference type="SFLD" id="SFLDG01121">
    <property type="entry name" value="Diphthamide_biosynthesis"/>
    <property type="match status" value="1"/>
</dbReference>
<evidence type="ECO:0000256" key="10">
    <source>
        <dbReference type="ARBA" id="ARBA00054092"/>
    </source>
</evidence>
<dbReference type="InterPro" id="IPR036259">
    <property type="entry name" value="MFS_trans_sf"/>
</dbReference>
<dbReference type="PANTHER" id="PTHR10762">
    <property type="entry name" value="DIPHTHAMIDE BIOSYNTHESIS PROTEIN"/>
    <property type="match status" value="1"/>
</dbReference>
<keyword evidence="13" id="KW-0812">Transmembrane</keyword>
<dbReference type="AlphaFoldDB" id="A0AAN6RRU2"/>
<comment type="function">
    <text evidence="11">Required for the first step of diphthamide biosynthesis, a post-translational modification of histidine which occurs in elongation factor 2. DPH1 and DPH2 transfer a 3-amino-3-carboxypropyl (ACP) group from S-adenosyl-L-methionine (SAM) to a histidine residue, the reaction is assisted by a reduction system comprising DPH3 and a NADH-dependent reductase. Facilitates the reduction of the catalytic iron-sulfur cluster found in the DPH1 subunit.</text>
</comment>
<keyword evidence="13" id="KW-0472">Membrane</keyword>
<evidence type="ECO:0000256" key="8">
    <source>
        <dbReference type="ARBA" id="ARBA00023014"/>
    </source>
</evidence>
<dbReference type="InterPro" id="IPR016435">
    <property type="entry name" value="DPH1/DPH2"/>
</dbReference>
<dbReference type="InterPro" id="IPR011701">
    <property type="entry name" value="MFS"/>
</dbReference>
<keyword evidence="13" id="KW-1133">Transmembrane helix</keyword>
<gene>
    <name evidence="15" type="ORF">C8A05DRAFT_45540</name>
</gene>
<keyword evidence="8 11" id="KW-0411">Iron-sulfur</keyword>
<feature type="transmembrane region" description="Helical" evidence="13">
    <location>
        <begin position="184"/>
        <end position="208"/>
    </location>
</feature>
<dbReference type="InterPro" id="IPR010014">
    <property type="entry name" value="DHP2"/>
</dbReference>
<evidence type="ECO:0000256" key="6">
    <source>
        <dbReference type="ARBA" id="ARBA00022723"/>
    </source>
</evidence>
<evidence type="ECO:0000256" key="5">
    <source>
        <dbReference type="ARBA" id="ARBA00021914"/>
    </source>
</evidence>
<dbReference type="GO" id="GO:0022857">
    <property type="term" value="F:transmembrane transporter activity"/>
    <property type="evidence" value="ECO:0007669"/>
    <property type="project" value="InterPro"/>
</dbReference>
<sequence length="977" mass="104183">MACGAKGGRMPAAGAVAVAAAVASVGLDPYADPADNPLTQHPSAATTIDFPEGGATGWLVVLGSFCAMLSLFGLINSAAVFESYFSTHQLAHKTSSEIGWIFSLYLFIVFFVGIQVGPVFDRYGARVLVAVGGLLLFVSLLLLSWCEEYYQIILTYSVIGGLGGALLNSPAYGAIAHFFNVRRGLATGIASTAGGVGGVVFPVLLRALLPGVGFAWSCRILAFIMLGLAIPSNLFIKTRLTPPRGRDGRAKVQSVWPDFSVFRDARFAFASVGIFFMEWGLFVPLTYIVSYAAAHGQDATESYLLLSYLNAGSVLGRVLPGFLADRFGRFNVIIVTIALCAVTVLALWLPASTSNAVLVAFAVLFGFASGSNIGLVPVCLGQLCDHRRYGRLYSTAMMVASFGTLSSVPIGGAILDSASGEEGWRNLILFTGTRRQPVTMAAELSTAPVLSTPAENVLEFQTPTLDADGQTPPRSDDEVRDLYEIARTAREVRDGGWKRIALQFPDHMLRDAPRVVQALNAELESLPAPESPSGAPEKIYILADTSYSACCVDEIAAEHVDADVVVHYGRSCLSPTSRLPVIYVFTHHPLDHAETLAAFEKQYPDKTAHLVLMADVTYQDHVLALAADLHARGYTNLLSTSIIHDPTGPLPNRQLVSPSSQTPPTTLPDLKSHSVFHISTPPTALLLALASRIQALHIHPTSSSPSSSSFSTPRLLGRRYARLLTLASAGIIGILVNTLSVSNYLASVDTIRKQIAAAGKKSYTIVVGKLNPAKLANFAEVDGWVVVGCWESSLVEDDAGFYRPVITPFELGVALVGDEKRVWSGEWWGGIEGVGSAEEAEAGMENTEGEKGDGVEAGVDEDDEDESAPPEFDLRTGKLVSHSRPMRNRIAKGEEKAKPDGAGAGGAAKSSDALTLRPKAELAMVNGVVSPGAEYLRSQRTWQGLGSDYVAEESTAIEEGRSGVARGYTVGEGEERR</sequence>
<evidence type="ECO:0000256" key="4">
    <source>
        <dbReference type="ARBA" id="ARBA00006179"/>
    </source>
</evidence>
<keyword evidence="7 11" id="KW-0408">Iron</keyword>
<feature type="transmembrane region" description="Helical" evidence="13">
    <location>
        <begin position="123"/>
        <end position="143"/>
    </location>
</feature>
<evidence type="ECO:0000313" key="16">
    <source>
        <dbReference type="Proteomes" id="UP001303889"/>
    </source>
</evidence>
<dbReference type="NCBIfam" id="TIGR00322">
    <property type="entry name" value="diphth2_R"/>
    <property type="match status" value="1"/>
</dbReference>
<evidence type="ECO:0000256" key="7">
    <source>
        <dbReference type="ARBA" id="ARBA00023004"/>
    </source>
</evidence>
<dbReference type="GO" id="GO:0046872">
    <property type="term" value="F:metal ion binding"/>
    <property type="evidence" value="ECO:0007669"/>
    <property type="project" value="UniProtKB-KW"/>
</dbReference>
<dbReference type="Gene3D" id="3.40.50.11860">
    <property type="entry name" value="Diphthamide synthesis DPH1/DPH2 domain 3"/>
    <property type="match status" value="1"/>
</dbReference>
<feature type="compositionally biased region" description="Acidic residues" evidence="12">
    <location>
        <begin position="858"/>
        <end position="868"/>
    </location>
</feature>
<comment type="function">
    <text evidence="10">Required for the first step of diphthamide biosynthesis, a post-translational modification of histidine which occurs in elongation factor 2. DPH1 and DPH2 transfer a 3-amino-3-carboxypropyl (ACP) group from S-adenosyl-L-methionine (SAM) to a histidine residue, the reaction is assisted by a reduction system comprising DPH3 and a NADH-dependent reductase, predominantly CBR1. Facilitates the reduction of the catalytic iron-sulfur cluster found in the DPH1 subunit.</text>
</comment>
<dbReference type="SFLD" id="SFLDF00408">
    <property type="entry name" value="Diphthamide_biosynthesis_famil"/>
    <property type="match status" value="1"/>
</dbReference>
<dbReference type="SUPFAM" id="SSF103473">
    <property type="entry name" value="MFS general substrate transporter"/>
    <property type="match status" value="1"/>
</dbReference>
<feature type="transmembrane region" description="Helical" evidence="13">
    <location>
        <begin position="305"/>
        <end position="323"/>
    </location>
</feature>
<dbReference type="CDD" id="cd17352">
    <property type="entry name" value="MFS_MCT_SLC16"/>
    <property type="match status" value="1"/>
</dbReference>
<dbReference type="GO" id="GO:0016020">
    <property type="term" value="C:membrane"/>
    <property type="evidence" value="ECO:0007669"/>
    <property type="project" value="UniProtKB-SubCell"/>
</dbReference>
<feature type="transmembrane region" description="Helical" evidence="13">
    <location>
        <begin position="98"/>
        <end position="116"/>
    </location>
</feature>
<feature type="transmembrane region" description="Helical" evidence="13">
    <location>
        <begin position="58"/>
        <end position="78"/>
    </location>
</feature>
<dbReference type="GO" id="GO:0090560">
    <property type="term" value="F:2-(3-amino-3-carboxypropyl)histidine synthase activity"/>
    <property type="evidence" value="ECO:0007669"/>
    <property type="project" value="InterPro"/>
</dbReference>
<dbReference type="GO" id="GO:0051536">
    <property type="term" value="F:iron-sulfur cluster binding"/>
    <property type="evidence" value="ECO:0007669"/>
    <property type="project" value="UniProtKB-KW"/>
</dbReference>
<dbReference type="Gene3D" id="1.20.1250.20">
    <property type="entry name" value="MFS general substrate transporter like domains"/>
    <property type="match status" value="1"/>
</dbReference>
<dbReference type="InterPro" id="IPR042265">
    <property type="entry name" value="DPH1/DPH2_3"/>
</dbReference>
<organism evidence="15 16">
    <name type="scientific">Staphylotrichum tortipilum</name>
    <dbReference type="NCBI Taxonomy" id="2831512"/>
    <lineage>
        <taxon>Eukaryota</taxon>
        <taxon>Fungi</taxon>
        <taxon>Dikarya</taxon>
        <taxon>Ascomycota</taxon>
        <taxon>Pezizomycotina</taxon>
        <taxon>Sordariomycetes</taxon>
        <taxon>Sordariomycetidae</taxon>
        <taxon>Sordariales</taxon>
        <taxon>Chaetomiaceae</taxon>
        <taxon>Staphylotrichum</taxon>
    </lineage>
</organism>
<dbReference type="SFLD" id="SFLDS00032">
    <property type="entry name" value="Radical_SAM_3-amino-3-carboxyp"/>
    <property type="match status" value="2"/>
</dbReference>
<keyword evidence="16" id="KW-1185">Reference proteome</keyword>
<accession>A0AAN6RRU2</accession>
<comment type="cofactor">
    <cofactor evidence="1">
        <name>[4Fe-4S] cluster</name>
        <dbReference type="ChEBI" id="CHEBI:49883"/>
    </cofactor>
</comment>
<dbReference type="Proteomes" id="UP001303889">
    <property type="component" value="Unassembled WGS sequence"/>
</dbReference>
<protein>
    <recommendedName>
        <fullName evidence="5 11">2-(3-amino-3-carboxypropyl)histidine synthase subunit 2</fullName>
    </recommendedName>
</protein>
<comment type="pathway">
    <text evidence="3 11">Protein modification; peptidyl-diphthamide biosynthesis.</text>
</comment>
<feature type="transmembrane region" description="Helical" evidence="13">
    <location>
        <begin position="357"/>
        <end position="381"/>
    </location>
</feature>
<evidence type="ECO:0000256" key="1">
    <source>
        <dbReference type="ARBA" id="ARBA00001966"/>
    </source>
</evidence>
<evidence type="ECO:0000256" key="13">
    <source>
        <dbReference type="SAM" id="Phobius"/>
    </source>
</evidence>
<dbReference type="InterPro" id="IPR042263">
    <property type="entry name" value="DPH1/DPH2_1"/>
</dbReference>
<evidence type="ECO:0000256" key="3">
    <source>
        <dbReference type="ARBA" id="ARBA00005156"/>
    </source>
</evidence>
<dbReference type="Pfam" id="PF01866">
    <property type="entry name" value="Diphthamide_syn"/>
    <property type="match status" value="1"/>
</dbReference>
<dbReference type="Pfam" id="PF07690">
    <property type="entry name" value="MFS_1"/>
    <property type="match status" value="1"/>
</dbReference>
<evidence type="ECO:0000256" key="12">
    <source>
        <dbReference type="SAM" id="MobiDB-lite"/>
    </source>
</evidence>
<dbReference type="EMBL" id="MU855649">
    <property type="protein sequence ID" value="KAK3900665.1"/>
    <property type="molecule type" value="Genomic_DNA"/>
</dbReference>